<evidence type="ECO:0000313" key="1">
    <source>
        <dbReference type="EMBL" id="PSR76166.1"/>
    </source>
</evidence>
<protein>
    <submittedName>
        <fullName evidence="1">Uncharacterized protein</fullName>
    </submittedName>
</protein>
<dbReference type="InParanoid" id="A0A2T2ZTG4"/>
<keyword evidence="2" id="KW-1185">Reference proteome</keyword>
<accession>A0A2T2ZTG4</accession>
<dbReference type="AlphaFoldDB" id="A0A2T2ZTG4"/>
<gene>
    <name evidence="1" type="ORF">BD289DRAFT_179929</name>
</gene>
<reference evidence="1 2" key="1">
    <citation type="journal article" date="2018" name="Mycol. Prog.">
        <title>Coniella lustricola, a new species from submerged detritus.</title>
        <authorList>
            <person name="Raudabaugh D.B."/>
            <person name="Iturriaga T."/>
            <person name="Carver A."/>
            <person name="Mondo S."/>
            <person name="Pangilinan J."/>
            <person name="Lipzen A."/>
            <person name="He G."/>
            <person name="Amirebrahimi M."/>
            <person name="Grigoriev I.V."/>
            <person name="Miller A.N."/>
        </authorList>
    </citation>
    <scope>NUCLEOTIDE SEQUENCE [LARGE SCALE GENOMIC DNA]</scope>
    <source>
        <strain evidence="1 2">B22-T-1</strain>
    </source>
</reference>
<evidence type="ECO:0000313" key="2">
    <source>
        <dbReference type="Proteomes" id="UP000241462"/>
    </source>
</evidence>
<name>A0A2T2ZTG4_9PEZI</name>
<proteinExistence type="predicted"/>
<dbReference type="EMBL" id="KZ678723">
    <property type="protein sequence ID" value="PSR76166.1"/>
    <property type="molecule type" value="Genomic_DNA"/>
</dbReference>
<sequence>MLQFDTVRFLGVRLPTWLALGSREQSSYLHSGPISCRRRMTTKIESTTRQHLLHSILSRTAGTWRSGASRTATAPWSQHVPPLPGQVTTFQFVYHCQWLAAPLLSVQQPSLAFGLFPAAHDAQPCDRFLLCHKLQHNGLTQPPPLQDSTQKAVRDQHSVPRLRGSAPLVQHSKSPKERTRMSNVGLVATRRQYPSPNCRLQGRHTYPSLNLQIIWLGTLSPTELKHMRHKHSGKTLARFTLLVYDPKFRQRGSG</sequence>
<dbReference type="Proteomes" id="UP000241462">
    <property type="component" value="Unassembled WGS sequence"/>
</dbReference>
<organism evidence="1 2">
    <name type="scientific">Coniella lustricola</name>
    <dbReference type="NCBI Taxonomy" id="2025994"/>
    <lineage>
        <taxon>Eukaryota</taxon>
        <taxon>Fungi</taxon>
        <taxon>Dikarya</taxon>
        <taxon>Ascomycota</taxon>
        <taxon>Pezizomycotina</taxon>
        <taxon>Sordariomycetes</taxon>
        <taxon>Sordariomycetidae</taxon>
        <taxon>Diaporthales</taxon>
        <taxon>Schizoparmaceae</taxon>
        <taxon>Coniella</taxon>
    </lineage>
</organism>